<feature type="region of interest" description="Disordered" evidence="5">
    <location>
        <begin position="88"/>
        <end position="140"/>
    </location>
</feature>
<dbReference type="OrthoDB" id="10056939at2759"/>
<dbReference type="PROSITE" id="PS50071">
    <property type="entry name" value="HOMEOBOX_2"/>
    <property type="match status" value="1"/>
</dbReference>
<comment type="subcellular location">
    <subcellularLocation>
        <location evidence="4">Nucleus</location>
    </subcellularLocation>
</comment>
<dbReference type="InterPro" id="IPR009057">
    <property type="entry name" value="Homeodomain-like_sf"/>
</dbReference>
<dbReference type="GO" id="GO:0003677">
    <property type="term" value="F:DNA binding"/>
    <property type="evidence" value="ECO:0007669"/>
    <property type="project" value="UniProtKB-UniRule"/>
</dbReference>
<reference evidence="7 8" key="1">
    <citation type="journal article" date="2019" name="Sci. Rep.">
        <title>Comparative genomics of chytrid fungi reveal insights into the obligate biotrophic and pathogenic lifestyle of Synchytrium endobioticum.</title>
        <authorList>
            <person name="van de Vossenberg B.T.L.H."/>
            <person name="Warris S."/>
            <person name="Nguyen H.D.T."/>
            <person name="van Gent-Pelzer M.P.E."/>
            <person name="Joly D.L."/>
            <person name="van de Geest H.C."/>
            <person name="Bonants P.J.M."/>
            <person name="Smith D.S."/>
            <person name="Levesque C.A."/>
            <person name="van der Lee T.A.J."/>
        </authorList>
    </citation>
    <scope>NUCLEOTIDE SEQUENCE [LARGE SCALE GENOMIC DNA]</scope>
    <source>
        <strain evidence="7 8">CBS 675.73</strain>
    </source>
</reference>
<keyword evidence="8" id="KW-1185">Reference proteome</keyword>
<evidence type="ECO:0000256" key="3">
    <source>
        <dbReference type="ARBA" id="ARBA00023242"/>
    </source>
</evidence>
<dbReference type="InterPro" id="IPR050224">
    <property type="entry name" value="TALE_homeobox"/>
</dbReference>
<dbReference type="InterPro" id="IPR008422">
    <property type="entry name" value="KN_HD"/>
</dbReference>
<dbReference type="PANTHER" id="PTHR11850">
    <property type="entry name" value="HOMEOBOX PROTEIN TRANSCRIPTION FACTORS"/>
    <property type="match status" value="1"/>
</dbReference>
<dbReference type="EMBL" id="QEAP01000278">
    <property type="protein sequence ID" value="TPX70720.1"/>
    <property type="molecule type" value="Genomic_DNA"/>
</dbReference>
<organism evidence="7 8">
    <name type="scientific">Chytriomyces confervae</name>
    <dbReference type="NCBI Taxonomy" id="246404"/>
    <lineage>
        <taxon>Eukaryota</taxon>
        <taxon>Fungi</taxon>
        <taxon>Fungi incertae sedis</taxon>
        <taxon>Chytridiomycota</taxon>
        <taxon>Chytridiomycota incertae sedis</taxon>
        <taxon>Chytridiomycetes</taxon>
        <taxon>Chytridiales</taxon>
        <taxon>Chytriomycetaceae</taxon>
        <taxon>Chytriomyces</taxon>
    </lineage>
</organism>
<feature type="compositionally biased region" description="Low complexity" evidence="5">
    <location>
        <begin position="106"/>
        <end position="129"/>
    </location>
</feature>
<dbReference type="Gene3D" id="1.10.10.60">
    <property type="entry name" value="Homeodomain-like"/>
    <property type="match status" value="1"/>
</dbReference>
<keyword evidence="2 4" id="KW-0371">Homeobox</keyword>
<evidence type="ECO:0000313" key="8">
    <source>
        <dbReference type="Proteomes" id="UP000320333"/>
    </source>
</evidence>
<dbReference type="STRING" id="246404.A0A507F522"/>
<dbReference type="Proteomes" id="UP000320333">
    <property type="component" value="Unassembled WGS sequence"/>
</dbReference>
<dbReference type="SMART" id="SM00389">
    <property type="entry name" value="HOX"/>
    <property type="match status" value="1"/>
</dbReference>
<protein>
    <recommendedName>
        <fullName evidence="6">Homeobox domain-containing protein</fullName>
    </recommendedName>
</protein>
<comment type="caution">
    <text evidence="7">The sequence shown here is derived from an EMBL/GenBank/DDBJ whole genome shotgun (WGS) entry which is preliminary data.</text>
</comment>
<keyword evidence="1 4" id="KW-0238">DNA-binding</keyword>
<gene>
    <name evidence="7" type="ORF">CcCBS67573_g06471</name>
</gene>
<evidence type="ECO:0000259" key="6">
    <source>
        <dbReference type="PROSITE" id="PS50071"/>
    </source>
</evidence>
<keyword evidence="3 4" id="KW-0539">Nucleus</keyword>
<dbReference type="AlphaFoldDB" id="A0A507F522"/>
<evidence type="ECO:0000256" key="4">
    <source>
        <dbReference type="PROSITE-ProRule" id="PRU00108"/>
    </source>
</evidence>
<dbReference type="SUPFAM" id="SSF46689">
    <property type="entry name" value="Homeodomain-like"/>
    <property type="match status" value="1"/>
</dbReference>
<proteinExistence type="predicted"/>
<dbReference type="InterPro" id="IPR001356">
    <property type="entry name" value="HD"/>
</dbReference>
<feature type="domain" description="Homeobox" evidence="6">
    <location>
        <begin position="314"/>
        <end position="376"/>
    </location>
</feature>
<sequence length="376" mass="40857">MLVNNFDVKRAVLTPSQQQQSLTNMQEPAYTLSSEHCDALHALSLVAIDLLQSERRASVAVVETVPLVHAFTPLSWYQGFFAERPTESAESADTLSETSEHDLVSAEETSSSLDASDAAATISATASDPAPSPTNSLKRQVSQVSLSGVKRHCGATHAIPSISASISTKHKSKLSQQQLPKLKVQIPRRQSTDSSLTALNYYDLDAAGINPFFPTLSSKPMIDFFFTSIAPFPSSPMFGHTSQTEILTIMFALPKKNSTPPGTRSPSIPPSPTFSVYYPSSPAAEATLAFQTAPSSRRLSSVSSTSSSALAPASPRLKSRANFNQAVLEILTGWLEDHKEDPYPSVEQKKMLADQCGLNMKQVNNWFINARRRRLV</sequence>
<accession>A0A507F522</accession>
<dbReference type="CDD" id="cd00086">
    <property type="entry name" value="homeodomain"/>
    <property type="match status" value="1"/>
</dbReference>
<dbReference type="GO" id="GO:0005634">
    <property type="term" value="C:nucleus"/>
    <property type="evidence" value="ECO:0007669"/>
    <property type="project" value="UniProtKB-SubCell"/>
</dbReference>
<dbReference type="Pfam" id="PF05920">
    <property type="entry name" value="Homeobox_KN"/>
    <property type="match status" value="1"/>
</dbReference>
<dbReference type="GO" id="GO:0006355">
    <property type="term" value="P:regulation of DNA-templated transcription"/>
    <property type="evidence" value="ECO:0007669"/>
    <property type="project" value="InterPro"/>
</dbReference>
<name>A0A507F522_9FUNG</name>
<evidence type="ECO:0000313" key="7">
    <source>
        <dbReference type="EMBL" id="TPX70720.1"/>
    </source>
</evidence>
<evidence type="ECO:0000256" key="1">
    <source>
        <dbReference type="ARBA" id="ARBA00023125"/>
    </source>
</evidence>
<evidence type="ECO:0000256" key="2">
    <source>
        <dbReference type="ARBA" id="ARBA00023155"/>
    </source>
</evidence>
<evidence type="ECO:0000256" key="5">
    <source>
        <dbReference type="SAM" id="MobiDB-lite"/>
    </source>
</evidence>
<feature type="compositionally biased region" description="Polar residues" evidence="5">
    <location>
        <begin position="88"/>
        <end position="97"/>
    </location>
</feature>